<keyword evidence="4" id="KW-0998">Cell outer membrane</keyword>
<gene>
    <name evidence="9" type="ORF">ACG04Q_11300</name>
</gene>
<dbReference type="RefSeq" id="WP_394511024.1">
    <property type="nucleotide sequence ID" value="NZ_JBIGHX010000003.1"/>
</dbReference>
<dbReference type="Gene3D" id="2.40.170.20">
    <property type="entry name" value="TonB-dependent receptor, beta-barrel domain"/>
    <property type="match status" value="1"/>
</dbReference>
<evidence type="ECO:0000256" key="4">
    <source>
        <dbReference type="ARBA" id="ARBA00023237"/>
    </source>
</evidence>
<keyword evidence="5" id="KW-0798">TonB box</keyword>
<evidence type="ECO:0000256" key="1">
    <source>
        <dbReference type="ARBA" id="ARBA00004442"/>
    </source>
</evidence>
<dbReference type="InterPro" id="IPR037066">
    <property type="entry name" value="Plug_dom_sf"/>
</dbReference>
<keyword evidence="9" id="KW-0675">Receptor</keyword>
<keyword evidence="10" id="KW-1185">Reference proteome</keyword>
<comment type="caution">
    <text evidence="9">The sequence shown here is derived from an EMBL/GenBank/DDBJ whole genome shotgun (WGS) entry which is preliminary data.</text>
</comment>
<comment type="subcellular location">
    <subcellularLocation>
        <location evidence="1 5">Cell outer membrane</location>
    </subcellularLocation>
</comment>
<feature type="chain" id="PRO_5047110023" evidence="6">
    <location>
        <begin position="29"/>
        <end position="991"/>
    </location>
</feature>
<reference evidence="9 10" key="1">
    <citation type="submission" date="2024-08" db="EMBL/GenBank/DDBJ databases">
        <authorList>
            <person name="Lu H."/>
        </authorList>
    </citation>
    <scope>NUCLEOTIDE SEQUENCE [LARGE SCALE GENOMIC DNA]</scope>
    <source>
        <strain evidence="9 10">DXS20W</strain>
    </source>
</reference>
<name>A0ABW7GJM2_9BURK</name>
<feature type="domain" description="TonB-dependent receptor-like beta-barrel" evidence="7">
    <location>
        <begin position="480"/>
        <end position="957"/>
    </location>
</feature>
<keyword evidence="6" id="KW-0732">Signal</keyword>
<feature type="domain" description="TonB-dependent receptor plug" evidence="8">
    <location>
        <begin position="59"/>
        <end position="170"/>
    </location>
</feature>
<organism evidence="9 10">
    <name type="scientific">Pelomonas lactea</name>
    <dbReference type="NCBI Taxonomy" id="3299030"/>
    <lineage>
        <taxon>Bacteria</taxon>
        <taxon>Pseudomonadati</taxon>
        <taxon>Pseudomonadota</taxon>
        <taxon>Betaproteobacteria</taxon>
        <taxon>Burkholderiales</taxon>
        <taxon>Sphaerotilaceae</taxon>
        <taxon>Roseateles</taxon>
    </lineage>
</organism>
<accession>A0ABW7GJM2</accession>
<feature type="signal peptide" evidence="6">
    <location>
        <begin position="1"/>
        <end position="28"/>
    </location>
</feature>
<dbReference type="InterPro" id="IPR000531">
    <property type="entry name" value="Beta-barrel_TonB"/>
</dbReference>
<dbReference type="EMBL" id="JBIGHX010000003">
    <property type="protein sequence ID" value="MFG6462156.1"/>
    <property type="molecule type" value="Genomic_DNA"/>
</dbReference>
<comment type="similarity">
    <text evidence="2 5">Belongs to the TonB-dependent receptor family.</text>
</comment>
<keyword evidence="3 5" id="KW-0472">Membrane</keyword>
<evidence type="ECO:0000256" key="5">
    <source>
        <dbReference type="RuleBase" id="RU003357"/>
    </source>
</evidence>
<dbReference type="InterPro" id="IPR012910">
    <property type="entry name" value="Plug_dom"/>
</dbReference>
<evidence type="ECO:0000256" key="6">
    <source>
        <dbReference type="SAM" id="SignalP"/>
    </source>
</evidence>
<dbReference type="Proteomes" id="UP001606302">
    <property type="component" value="Unassembled WGS sequence"/>
</dbReference>
<protein>
    <submittedName>
        <fullName evidence="9">TonB-dependent receptor</fullName>
    </submittedName>
</protein>
<dbReference type="Pfam" id="PF07715">
    <property type="entry name" value="Plug"/>
    <property type="match status" value="1"/>
</dbReference>
<dbReference type="PANTHER" id="PTHR40980">
    <property type="entry name" value="PLUG DOMAIN-CONTAINING PROTEIN"/>
    <property type="match status" value="1"/>
</dbReference>
<dbReference type="NCBIfam" id="TIGR01782">
    <property type="entry name" value="TonB-Xanth-Caul"/>
    <property type="match status" value="1"/>
</dbReference>
<dbReference type="PANTHER" id="PTHR40980:SF3">
    <property type="entry name" value="TONB-DEPENDENT RECEPTOR-LIKE BETA-BARREL DOMAIN-CONTAINING PROTEIN"/>
    <property type="match status" value="1"/>
</dbReference>
<proteinExistence type="inferred from homology"/>
<dbReference type="Pfam" id="PF00593">
    <property type="entry name" value="TonB_dep_Rec_b-barrel"/>
    <property type="match status" value="1"/>
</dbReference>
<dbReference type="InterPro" id="IPR036942">
    <property type="entry name" value="Beta-barrel_TonB_sf"/>
</dbReference>
<evidence type="ECO:0000256" key="2">
    <source>
        <dbReference type="ARBA" id="ARBA00009810"/>
    </source>
</evidence>
<evidence type="ECO:0000313" key="9">
    <source>
        <dbReference type="EMBL" id="MFG6462156.1"/>
    </source>
</evidence>
<evidence type="ECO:0000259" key="8">
    <source>
        <dbReference type="Pfam" id="PF07715"/>
    </source>
</evidence>
<sequence length="991" mass="105656">MPAFRSYRRLALRPVALAATLVAAPAWAQEAAAPANQLETVTVTGIRASLESALTAKRQDKGIVDVIKAEDMGKFPDTNLAESLQRIPGVVIDRDAGEGRNITVRGLGGDFTRTRINGIEALATTGGTDSSGGANRTRAFDFNVFAADLFNSLTVRKSSSADVDEGSLGATIDLQTARPFDLKTFAAAVSVKSTYNDLSGKATPKAAFLISNTFADKKIGVLLSGAYSQRKVYEEGFSTVRWDNGPSSSTSTTAGGVTTVTTGWCPPQGYVLPANTALPVGSTATTCGPAAQGVARLPNTPENLAAFNTASLATNFHPRLPRYGRLTHDQSRLGLTGSIQVRPSDTTLITADMLYSKLDATRQEDFLEAISFSRNLSQGGKQQTSVLAAEYNAAGQMVYGKFNGVDIRSESRFDKLTTEFTQPTLTIEQDIGETLKATVRIGTAKSRFNNPIQTTTTLDAPNVDGYVFDARGDDRAPLLGYGTLNPADPNGALQIRGVPVGSTSIANFTPSEVRIRPNGVTNKQDVATFDLSWDPMDGLTVRGGVSYKRFSFTSYDFRRTVETMNTLPAGVLPNGLTTTLSGFGKGQNLPAGSVTSWVIPNLDAIAAAYDIYCNCLKSGAAGGPGDYRLTSITNGNARGGNRAITETDTGAWLMAEYETKLGGLPVRGNAGVRHVKTSIVASGYLATGGGSLVTASRQYNDWLPSANVAVNLAKDLIVRAAAAKVMSRPPLQSLNPGGTLSTTGTLTYTGGNPQLDPFRATTLDASAEWYHSKNAFIGLGVFQKDIKSYVLTRGFDAPFRSSGLPLSLLPSNFTGDEVFRFSAPVNTQGGKLTGFEINVQQPFTFLPGWGKNFGLLANYTQVKSKMEYSLSTTAVGAATVTEDLVNLSPRSWNLSVYYDDGTFSGRVSTSARSAFLTAVPAGNNQDVAGKNKTFNVDLSMGYKINKQLEVTFEATNLTNQPNDQFISRAMDNVVVNNYTGREFIVGGRYKF</sequence>
<evidence type="ECO:0000256" key="3">
    <source>
        <dbReference type="ARBA" id="ARBA00023136"/>
    </source>
</evidence>
<evidence type="ECO:0000313" key="10">
    <source>
        <dbReference type="Proteomes" id="UP001606302"/>
    </source>
</evidence>
<dbReference type="Gene3D" id="2.170.130.10">
    <property type="entry name" value="TonB-dependent receptor, plug domain"/>
    <property type="match status" value="1"/>
</dbReference>
<dbReference type="InterPro" id="IPR010104">
    <property type="entry name" value="TonB_rcpt_bac"/>
</dbReference>
<dbReference type="SUPFAM" id="SSF56935">
    <property type="entry name" value="Porins"/>
    <property type="match status" value="1"/>
</dbReference>
<evidence type="ECO:0000259" key="7">
    <source>
        <dbReference type="Pfam" id="PF00593"/>
    </source>
</evidence>